<gene>
    <name evidence="6" type="ORF">SAMN05428971_1111</name>
</gene>
<dbReference type="InterPro" id="IPR002220">
    <property type="entry name" value="DapA-like"/>
</dbReference>
<dbReference type="SMART" id="SM01130">
    <property type="entry name" value="DHDPS"/>
    <property type="match status" value="1"/>
</dbReference>
<dbReference type="PIRSF" id="PIRSF001365">
    <property type="entry name" value="DHDPS"/>
    <property type="match status" value="1"/>
</dbReference>
<accession>A0A1I4Y9N4</accession>
<evidence type="ECO:0000256" key="5">
    <source>
        <dbReference type="PIRSR" id="PIRSR001365-2"/>
    </source>
</evidence>
<dbReference type="SUPFAM" id="SSF51569">
    <property type="entry name" value="Aldolase"/>
    <property type="match status" value="1"/>
</dbReference>
<dbReference type="EMBL" id="FOVG01000001">
    <property type="protein sequence ID" value="SFN34757.1"/>
    <property type="molecule type" value="Genomic_DNA"/>
</dbReference>
<feature type="binding site" evidence="5">
    <location>
        <position position="44"/>
    </location>
    <ligand>
        <name>pyruvate</name>
        <dbReference type="ChEBI" id="CHEBI:15361"/>
    </ligand>
</feature>
<dbReference type="PRINTS" id="PR00146">
    <property type="entry name" value="DHPICSNTHASE"/>
</dbReference>
<name>A0A1I4Y9N4_9GAMM</name>
<dbReference type="OrthoDB" id="199953at2"/>
<reference evidence="7" key="1">
    <citation type="submission" date="2016-10" db="EMBL/GenBank/DDBJ databases">
        <authorList>
            <person name="Varghese N."/>
            <person name="Submissions S."/>
        </authorList>
    </citation>
    <scope>NUCLEOTIDE SEQUENCE [LARGE SCALE GENOMIC DNA]</scope>
    <source>
        <strain evidence="7">OV426</strain>
    </source>
</reference>
<evidence type="ECO:0000256" key="2">
    <source>
        <dbReference type="ARBA" id="ARBA00023239"/>
    </source>
</evidence>
<keyword evidence="7" id="KW-1185">Reference proteome</keyword>
<keyword evidence="2 3" id="KW-0456">Lyase</keyword>
<feature type="active site" description="Proton donor/acceptor" evidence="4">
    <location>
        <position position="131"/>
    </location>
</feature>
<dbReference type="PANTHER" id="PTHR12128">
    <property type="entry name" value="DIHYDRODIPICOLINATE SYNTHASE"/>
    <property type="match status" value="1"/>
</dbReference>
<evidence type="ECO:0000256" key="3">
    <source>
        <dbReference type="PIRNR" id="PIRNR001365"/>
    </source>
</evidence>
<dbReference type="RefSeq" id="WP_090961099.1">
    <property type="nucleotide sequence ID" value="NZ_FOVG01000001.1"/>
</dbReference>
<dbReference type="Gene3D" id="3.20.20.70">
    <property type="entry name" value="Aldolase class I"/>
    <property type="match status" value="1"/>
</dbReference>
<organism evidence="6 7">
    <name type="scientific">Candidatus Pantoea varia</name>
    <dbReference type="NCBI Taxonomy" id="1881036"/>
    <lineage>
        <taxon>Bacteria</taxon>
        <taxon>Pseudomonadati</taxon>
        <taxon>Pseudomonadota</taxon>
        <taxon>Gammaproteobacteria</taxon>
        <taxon>Enterobacterales</taxon>
        <taxon>Erwiniaceae</taxon>
        <taxon>Pantoea</taxon>
    </lineage>
</organism>
<dbReference type="GO" id="GO:0008840">
    <property type="term" value="F:4-hydroxy-tetrahydrodipicolinate synthase activity"/>
    <property type="evidence" value="ECO:0007669"/>
    <property type="project" value="TreeGrafter"/>
</dbReference>
<dbReference type="Pfam" id="PF00701">
    <property type="entry name" value="DHDPS"/>
    <property type="match status" value="1"/>
</dbReference>
<dbReference type="InterPro" id="IPR013785">
    <property type="entry name" value="Aldolase_TIM"/>
</dbReference>
<sequence length="297" mass="31094">MFSGLSAFPLTPFADGKPDEAAFLRLLRRLTEAKVDSLGVLGSTGSYAYLTRPQRRRIAELAVEHADSIPVMICIGAVSTDEVLALAEDAQQAGAAALLLPPLGYQALKEDEVFGLFESVTRHASVPICIYDNPGTTHFTFSDALLRRIAALHGVGSVKIPGVPAEQSAANDRLAQLRGTLPASVSIGVSGDASAANALIAGCDGWYSVCGGLFPHVAKAMTDAAAAGDHESVRAQSDRLQPLWALFRQHGGSFRVISAAAGLLGLTGRDCLPRPLLPLPDADCQQIAEVLAALDLS</sequence>
<dbReference type="CDD" id="cd00408">
    <property type="entry name" value="DHDPS-like"/>
    <property type="match status" value="1"/>
</dbReference>
<protein>
    <submittedName>
        <fullName evidence="6">4-hydroxy-tetrahydrodipicolinate synthase</fullName>
    </submittedName>
</protein>
<evidence type="ECO:0000256" key="4">
    <source>
        <dbReference type="PIRSR" id="PIRSR001365-1"/>
    </source>
</evidence>
<evidence type="ECO:0000256" key="1">
    <source>
        <dbReference type="ARBA" id="ARBA00007592"/>
    </source>
</evidence>
<comment type="similarity">
    <text evidence="1 3">Belongs to the DapA family.</text>
</comment>
<dbReference type="PANTHER" id="PTHR12128:SF66">
    <property type="entry name" value="4-HYDROXY-2-OXOGLUTARATE ALDOLASE, MITOCHONDRIAL"/>
    <property type="match status" value="1"/>
</dbReference>
<feature type="active site" description="Schiff-base intermediate with substrate" evidence="4">
    <location>
        <position position="159"/>
    </location>
</feature>
<dbReference type="AlphaFoldDB" id="A0A1I4Y9N4"/>
<evidence type="ECO:0000313" key="6">
    <source>
        <dbReference type="EMBL" id="SFN34757.1"/>
    </source>
</evidence>
<dbReference type="Proteomes" id="UP000198968">
    <property type="component" value="Unassembled WGS sequence"/>
</dbReference>
<proteinExistence type="inferred from homology"/>
<evidence type="ECO:0000313" key="7">
    <source>
        <dbReference type="Proteomes" id="UP000198968"/>
    </source>
</evidence>